<proteinExistence type="predicted"/>
<dbReference type="Gene3D" id="3.40.220.10">
    <property type="entry name" value="Leucine Aminopeptidase, subunit E, domain 1"/>
    <property type="match status" value="1"/>
</dbReference>
<gene>
    <name evidence="2" type="primary">ymdB</name>
    <name evidence="2" type="ORF">NCTC13652_02855</name>
</gene>
<dbReference type="PANTHER" id="PTHR11106">
    <property type="entry name" value="GANGLIOSIDE INDUCED DIFFERENTIATION ASSOCIATED PROTEIN 2-RELATED"/>
    <property type="match status" value="1"/>
</dbReference>
<keyword evidence="2" id="KW-0378">Hydrolase</keyword>
<dbReference type="SMART" id="SM00506">
    <property type="entry name" value="A1pp"/>
    <property type="match status" value="1"/>
</dbReference>
<dbReference type="Proteomes" id="UP000277858">
    <property type="component" value="Chromosome"/>
</dbReference>
<sequence length="178" mass="18780">MRENALMATVEILRTDITTLAVDAVVNAANSSLAGGGGVDRAIHRAAGPTLDVECRTLRQTRYRAGLATGAAVATSAGRMPAKWVIHTVGPIWDGSGHQDGLLANCYRHSIAVADEVGAYSIAFPCISAGVYGYPIDRASRVAVTTCRQARPDIVNRIILVAYDDRAEKALQAAMAES</sequence>
<protein>
    <submittedName>
        <fullName evidence="2">O-acetyl-ADP-ribose deacetylase</fullName>
        <ecNumber evidence="2">3.5.1.-</ecNumber>
    </submittedName>
</protein>
<keyword evidence="3" id="KW-1185">Reference proteome</keyword>
<dbReference type="AlphaFoldDB" id="A0A3S4WZB6"/>
<reference evidence="2 3" key="1">
    <citation type="submission" date="2018-12" db="EMBL/GenBank/DDBJ databases">
        <authorList>
            <consortium name="Pathogen Informatics"/>
        </authorList>
    </citation>
    <scope>NUCLEOTIDE SEQUENCE [LARGE SCALE GENOMIC DNA]</scope>
    <source>
        <strain evidence="2 3">NCTC13652</strain>
    </source>
</reference>
<feature type="domain" description="Macro" evidence="1">
    <location>
        <begin position="1"/>
        <end position="178"/>
    </location>
</feature>
<name>A0A3S4WZB6_9ACTN</name>
<dbReference type="CDD" id="cd02908">
    <property type="entry name" value="Macro_OAADPr_deacetylase"/>
    <property type="match status" value="1"/>
</dbReference>
<dbReference type="EC" id="3.5.1.-" evidence="2"/>
<dbReference type="SUPFAM" id="SSF52949">
    <property type="entry name" value="Macro domain-like"/>
    <property type="match status" value="1"/>
</dbReference>
<evidence type="ECO:0000313" key="3">
    <source>
        <dbReference type="Proteomes" id="UP000277858"/>
    </source>
</evidence>
<dbReference type="InterPro" id="IPR002589">
    <property type="entry name" value="Macro_dom"/>
</dbReference>
<organism evidence="2 3">
    <name type="scientific">Acidipropionibacterium jensenii</name>
    <dbReference type="NCBI Taxonomy" id="1749"/>
    <lineage>
        <taxon>Bacteria</taxon>
        <taxon>Bacillati</taxon>
        <taxon>Actinomycetota</taxon>
        <taxon>Actinomycetes</taxon>
        <taxon>Propionibacteriales</taxon>
        <taxon>Propionibacteriaceae</taxon>
        <taxon>Acidipropionibacterium</taxon>
    </lineage>
</organism>
<accession>A0A3S4WZB6</accession>
<dbReference type="NCBIfam" id="NF001664">
    <property type="entry name" value="PRK00431.1-6"/>
    <property type="match status" value="1"/>
</dbReference>
<dbReference type="EMBL" id="LR134473">
    <property type="protein sequence ID" value="VEI04622.1"/>
    <property type="molecule type" value="Genomic_DNA"/>
</dbReference>
<dbReference type="GO" id="GO:0016787">
    <property type="term" value="F:hydrolase activity"/>
    <property type="evidence" value="ECO:0007669"/>
    <property type="project" value="UniProtKB-KW"/>
</dbReference>
<dbReference type="InterPro" id="IPR043472">
    <property type="entry name" value="Macro_dom-like"/>
</dbReference>
<dbReference type="Pfam" id="PF01661">
    <property type="entry name" value="Macro"/>
    <property type="match status" value="1"/>
</dbReference>
<evidence type="ECO:0000259" key="1">
    <source>
        <dbReference type="PROSITE" id="PS51154"/>
    </source>
</evidence>
<dbReference type="PROSITE" id="PS51154">
    <property type="entry name" value="MACRO"/>
    <property type="match status" value="1"/>
</dbReference>
<dbReference type="PANTHER" id="PTHR11106:SF27">
    <property type="entry name" value="MACRO DOMAIN-CONTAINING PROTEIN"/>
    <property type="match status" value="1"/>
</dbReference>
<dbReference type="STRING" id="1122997.GCA_000425285_01564"/>
<evidence type="ECO:0000313" key="2">
    <source>
        <dbReference type="EMBL" id="VEI04622.1"/>
    </source>
</evidence>